<sequence>MRQYCQDIQESDYWSKAPGFKQGDRSRSEGFY</sequence>
<evidence type="ECO:0000313" key="1">
    <source>
        <dbReference type="EMBL" id="MBX71126.1"/>
    </source>
</evidence>
<name>A0A2P2QVT6_RHIMU</name>
<dbReference type="EMBL" id="GGEC01090642">
    <property type="protein sequence ID" value="MBX71126.1"/>
    <property type="molecule type" value="Transcribed_RNA"/>
</dbReference>
<dbReference type="AlphaFoldDB" id="A0A2P2QVT6"/>
<protein>
    <submittedName>
        <fullName evidence="1">Uncharacterized protein</fullName>
    </submittedName>
</protein>
<reference evidence="1" key="1">
    <citation type="submission" date="2018-02" db="EMBL/GenBank/DDBJ databases">
        <title>Rhizophora mucronata_Transcriptome.</title>
        <authorList>
            <person name="Meera S.P."/>
            <person name="Sreeshan A."/>
            <person name="Augustine A."/>
        </authorList>
    </citation>
    <scope>NUCLEOTIDE SEQUENCE</scope>
    <source>
        <tissue evidence="1">Leaf</tissue>
    </source>
</reference>
<accession>A0A2P2QVT6</accession>
<proteinExistence type="predicted"/>
<organism evidence="1">
    <name type="scientific">Rhizophora mucronata</name>
    <name type="common">Asiatic mangrove</name>
    <dbReference type="NCBI Taxonomy" id="61149"/>
    <lineage>
        <taxon>Eukaryota</taxon>
        <taxon>Viridiplantae</taxon>
        <taxon>Streptophyta</taxon>
        <taxon>Embryophyta</taxon>
        <taxon>Tracheophyta</taxon>
        <taxon>Spermatophyta</taxon>
        <taxon>Magnoliopsida</taxon>
        <taxon>eudicotyledons</taxon>
        <taxon>Gunneridae</taxon>
        <taxon>Pentapetalae</taxon>
        <taxon>rosids</taxon>
        <taxon>fabids</taxon>
        <taxon>Malpighiales</taxon>
        <taxon>Rhizophoraceae</taxon>
        <taxon>Rhizophora</taxon>
    </lineage>
</organism>